<dbReference type="PRINTS" id="PR00237">
    <property type="entry name" value="GPCRRHODOPSN"/>
</dbReference>
<comment type="subcellular location">
    <subcellularLocation>
        <location evidence="1">Membrane</location>
        <topology evidence="1">Multi-pass membrane protein</topology>
    </subcellularLocation>
</comment>
<dbReference type="SUPFAM" id="SSF81321">
    <property type="entry name" value="Family A G protein-coupled receptor-like"/>
    <property type="match status" value="1"/>
</dbReference>
<keyword evidence="7 9" id="KW-0675">Receptor</keyword>
<keyword evidence="6 10" id="KW-0472">Membrane</keyword>
<evidence type="ECO:0000256" key="10">
    <source>
        <dbReference type="SAM" id="Phobius"/>
    </source>
</evidence>
<dbReference type="InterPro" id="IPR000611">
    <property type="entry name" value="NPY_rcpt"/>
</dbReference>
<keyword evidence="3 9" id="KW-0812">Transmembrane</keyword>
<evidence type="ECO:0000256" key="1">
    <source>
        <dbReference type="ARBA" id="ARBA00004141"/>
    </source>
</evidence>
<keyword evidence="8 9" id="KW-0807">Transducer</keyword>
<feature type="transmembrane region" description="Helical" evidence="10">
    <location>
        <begin position="255"/>
        <end position="277"/>
    </location>
</feature>
<sequence length="476" mass="53715">MAGIYEKIYDPKTLGPSPGISEYNSSTIEDIGTCLCSLDSCDYTNIYDMLGDVPYDVAYNILDSIIREFNFTCPVIYQIPSAIETPTKYGLTILFFLTVALSIVGNVVVICVLTFGARKKRDFNIFLLNLAVADWTLAIFSMPFSFINAMQGEWIFGGCVMCSVTAFIKKVSEAVSIFTLTAIGIDRYYAVMYPLRNRMSSSRPRIVIGGIWAISTCLSVVKPIVSYTKTYPLDMYSNNTVTICKEWWPNDTLQIVYELTLFVATYVAPLTVLSFTYTKVAMKLWTRSIPGNADQGRDASHNRSKKKTIKMLVSIVVLFALCWMPLNLFYLITLFNDNTVHEYSQQKATTTAYLCVLIWIAVTDSFINPIIYVFLNDGFRGDMKRFFRRVCKFSLGTDRKCDPRTGMQSMSSRSTFSRSTRQRTNQELCSLKTLSPSLNTLHSLKVNENGFCNGIYDYRSASASRSTSCTSETLKM</sequence>
<evidence type="ECO:0000256" key="7">
    <source>
        <dbReference type="ARBA" id="ARBA00023170"/>
    </source>
</evidence>
<dbReference type="Gene3D" id="1.20.1070.10">
    <property type="entry name" value="Rhodopsin 7-helix transmembrane proteins"/>
    <property type="match status" value="1"/>
</dbReference>
<organism evidence="12 13">
    <name type="scientific">Saccoglossus kowalevskii</name>
    <name type="common">Acorn worm</name>
    <dbReference type="NCBI Taxonomy" id="10224"/>
    <lineage>
        <taxon>Eukaryota</taxon>
        <taxon>Metazoa</taxon>
        <taxon>Hemichordata</taxon>
        <taxon>Enteropneusta</taxon>
        <taxon>Harrimaniidae</taxon>
        <taxon>Saccoglossus</taxon>
    </lineage>
</organism>
<dbReference type="RefSeq" id="XP_002731479.1">
    <property type="nucleotide sequence ID" value="XM_002731433.1"/>
</dbReference>
<gene>
    <name evidence="13" type="primary">LOC100373549</name>
</gene>
<dbReference type="PROSITE" id="PS00237">
    <property type="entry name" value="G_PROTEIN_RECEP_F1_1"/>
    <property type="match status" value="1"/>
</dbReference>
<evidence type="ECO:0000259" key="11">
    <source>
        <dbReference type="PROSITE" id="PS50262"/>
    </source>
</evidence>
<keyword evidence="4 10" id="KW-1133">Transmembrane helix</keyword>
<feature type="transmembrane region" description="Helical" evidence="10">
    <location>
        <begin position="206"/>
        <end position="225"/>
    </location>
</feature>
<dbReference type="PRINTS" id="PR01012">
    <property type="entry name" value="NRPEPTIDEYR"/>
</dbReference>
<name>A0ABM0GJW9_SACKO</name>
<evidence type="ECO:0000313" key="13">
    <source>
        <dbReference type="RefSeq" id="XP_002731479.1"/>
    </source>
</evidence>
<dbReference type="Proteomes" id="UP000694865">
    <property type="component" value="Unplaced"/>
</dbReference>
<dbReference type="InterPro" id="IPR000276">
    <property type="entry name" value="GPCR_Rhodpsn"/>
</dbReference>
<dbReference type="PANTHER" id="PTHR45695">
    <property type="entry name" value="LEUCOKININ RECEPTOR-RELATED"/>
    <property type="match status" value="1"/>
</dbReference>
<comment type="similarity">
    <text evidence="2 9">Belongs to the G-protein coupled receptor 1 family.</text>
</comment>
<keyword evidence="5 9" id="KW-0297">G-protein coupled receptor</keyword>
<accession>A0ABM0GJW9</accession>
<proteinExistence type="inferred from homology"/>
<dbReference type="Pfam" id="PF00001">
    <property type="entry name" value="7tm_1"/>
    <property type="match status" value="1"/>
</dbReference>
<evidence type="ECO:0000256" key="4">
    <source>
        <dbReference type="ARBA" id="ARBA00022989"/>
    </source>
</evidence>
<evidence type="ECO:0000256" key="5">
    <source>
        <dbReference type="ARBA" id="ARBA00023040"/>
    </source>
</evidence>
<feature type="transmembrane region" description="Helical" evidence="10">
    <location>
        <begin position="154"/>
        <end position="185"/>
    </location>
</feature>
<dbReference type="InterPro" id="IPR017452">
    <property type="entry name" value="GPCR_Rhodpsn_7TM"/>
</dbReference>
<dbReference type="PANTHER" id="PTHR45695:SF9">
    <property type="entry name" value="LEUCOKININ RECEPTOR"/>
    <property type="match status" value="1"/>
</dbReference>
<feature type="transmembrane region" description="Helical" evidence="10">
    <location>
        <begin position="311"/>
        <end position="331"/>
    </location>
</feature>
<feature type="domain" description="G-protein coupled receptors family 1 profile" evidence="11">
    <location>
        <begin position="105"/>
        <end position="372"/>
    </location>
</feature>
<evidence type="ECO:0000256" key="2">
    <source>
        <dbReference type="ARBA" id="ARBA00010663"/>
    </source>
</evidence>
<feature type="transmembrane region" description="Helical" evidence="10">
    <location>
        <begin position="351"/>
        <end position="375"/>
    </location>
</feature>
<feature type="transmembrane region" description="Helical" evidence="10">
    <location>
        <begin position="93"/>
        <end position="115"/>
    </location>
</feature>
<evidence type="ECO:0000256" key="9">
    <source>
        <dbReference type="RuleBase" id="RU000688"/>
    </source>
</evidence>
<dbReference type="GeneID" id="100373549"/>
<reference evidence="13" key="1">
    <citation type="submission" date="2025-08" db="UniProtKB">
        <authorList>
            <consortium name="RefSeq"/>
        </authorList>
    </citation>
    <scope>IDENTIFICATION</scope>
    <source>
        <tissue evidence="13">Testes</tissue>
    </source>
</reference>
<evidence type="ECO:0000256" key="3">
    <source>
        <dbReference type="ARBA" id="ARBA00022692"/>
    </source>
</evidence>
<dbReference type="PROSITE" id="PS50262">
    <property type="entry name" value="G_PROTEIN_RECEP_F1_2"/>
    <property type="match status" value="1"/>
</dbReference>
<keyword evidence="12" id="KW-1185">Reference proteome</keyword>
<protein>
    <submittedName>
        <fullName evidence="13">Substance-P receptor-like</fullName>
    </submittedName>
</protein>
<feature type="transmembrane region" description="Helical" evidence="10">
    <location>
        <begin position="127"/>
        <end position="148"/>
    </location>
</feature>
<evidence type="ECO:0000256" key="6">
    <source>
        <dbReference type="ARBA" id="ARBA00023136"/>
    </source>
</evidence>
<evidence type="ECO:0000256" key="8">
    <source>
        <dbReference type="ARBA" id="ARBA00023224"/>
    </source>
</evidence>
<evidence type="ECO:0000313" key="12">
    <source>
        <dbReference type="Proteomes" id="UP000694865"/>
    </source>
</evidence>